<dbReference type="Proteomes" id="UP000186817">
    <property type="component" value="Unassembled WGS sequence"/>
</dbReference>
<keyword evidence="4" id="KW-1185">Reference proteome</keyword>
<dbReference type="GO" id="GO:0051260">
    <property type="term" value="P:protein homooligomerization"/>
    <property type="evidence" value="ECO:0007669"/>
    <property type="project" value="InterPro"/>
</dbReference>
<evidence type="ECO:0000256" key="1">
    <source>
        <dbReference type="SAM" id="MobiDB-lite"/>
    </source>
</evidence>
<dbReference type="InterPro" id="IPR011333">
    <property type="entry name" value="SKP1/BTB/POZ_sf"/>
</dbReference>
<accession>A0A1Q9F364</accession>
<dbReference type="CDD" id="cd18316">
    <property type="entry name" value="BTB_POZ_KCTD-like"/>
    <property type="match status" value="1"/>
</dbReference>
<sequence length="540" mass="60141">MHSGSAHDPVSQIVKLTVGGEPYWTTVKTLQRYPESLLGRLLSGQELVVSSQMDGLCIDRDGRLFVHILNYLRDDWVPLGLTRTDRMMLLQEAKYFGLDDLHKKLGGLQEPRPRQMSGNRLTPANYAAMRSNSVDSQPGFSQSAPGPESEDLVHQVRTSRQFVRLRYGHEYSGGWIISSPRNLPGVDYELHAACLARSPLEAMNKLSKAGFIPCDQPPRMPRVSELEKGWEILMYKDLPIPTTYNADKVSPKSAKPPVNPLRSRGTRSQVVRAVRLLGFVAALSCLGWALQLWVCRSTRDELTELLSPLGQWDSEEEPMVPPQVIGKLQDDALEEPEEAHEALRESMTESVMRDISIKTFENSEQATFRSKTVLLLKILARRSKEVRPAILSEQAVWQLATSTLRLLRTTRGPGSPSASGSKWENAGMGRSGFAGAENSTVRVAAAESGWQLEHTWEVPSEGRLLGYDLALELHLRTLEVVQLETVTAKATKTVLTSRWCPAPALAGWMLVAHLQGVVSFKIYNTSYPEAHEVAVERESL</sequence>
<feature type="region of interest" description="Disordered" evidence="1">
    <location>
        <begin position="132"/>
        <end position="153"/>
    </location>
</feature>
<dbReference type="InterPro" id="IPR003131">
    <property type="entry name" value="T1-type_BTB"/>
</dbReference>
<dbReference type="AlphaFoldDB" id="A0A1Q9F364"/>
<dbReference type="PANTHER" id="PTHR14499:SF136">
    <property type="entry name" value="GH08630P"/>
    <property type="match status" value="1"/>
</dbReference>
<reference evidence="3 4" key="1">
    <citation type="submission" date="2016-02" db="EMBL/GenBank/DDBJ databases">
        <title>Genome analysis of coral dinoflagellate symbionts highlights evolutionary adaptations to a symbiotic lifestyle.</title>
        <authorList>
            <person name="Aranda M."/>
            <person name="Li Y."/>
            <person name="Liew Y.J."/>
            <person name="Baumgarten S."/>
            <person name="Simakov O."/>
            <person name="Wilson M."/>
            <person name="Piel J."/>
            <person name="Ashoor H."/>
            <person name="Bougouffa S."/>
            <person name="Bajic V.B."/>
            <person name="Ryu T."/>
            <person name="Ravasi T."/>
            <person name="Bayer T."/>
            <person name="Micklem G."/>
            <person name="Kim H."/>
            <person name="Bhak J."/>
            <person name="Lajeunesse T.C."/>
            <person name="Voolstra C.R."/>
        </authorList>
    </citation>
    <scope>NUCLEOTIDE SEQUENCE [LARGE SCALE GENOMIC DNA]</scope>
    <source>
        <strain evidence="3 4">CCMP2467</strain>
    </source>
</reference>
<evidence type="ECO:0000313" key="3">
    <source>
        <dbReference type="EMBL" id="OLQ14113.1"/>
    </source>
</evidence>
<dbReference type="PANTHER" id="PTHR14499">
    <property type="entry name" value="POTASSIUM CHANNEL TETRAMERIZATION DOMAIN-CONTAINING"/>
    <property type="match status" value="1"/>
</dbReference>
<evidence type="ECO:0000259" key="2">
    <source>
        <dbReference type="Pfam" id="PF02214"/>
    </source>
</evidence>
<dbReference type="OrthoDB" id="2414723at2759"/>
<name>A0A1Q9F364_SYMMI</name>
<dbReference type="Pfam" id="PF02214">
    <property type="entry name" value="BTB_2"/>
    <property type="match status" value="1"/>
</dbReference>
<evidence type="ECO:0000313" key="4">
    <source>
        <dbReference type="Proteomes" id="UP000186817"/>
    </source>
</evidence>
<organism evidence="3 4">
    <name type="scientific">Symbiodinium microadriaticum</name>
    <name type="common">Dinoflagellate</name>
    <name type="synonym">Zooxanthella microadriatica</name>
    <dbReference type="NCBI Taxonomy" id="2951"/>
    <lineage>
        <taxon>Eukaryota</taxon>
        <taxon>Sar</taxon>
        <taxon>Alveolata</taxon>
        <taxon>Dinophyceae</taxon>
        <taxon>Suessiales</taxon>
        <taxon>Symbiodiniaceae</taxon>
        <taxon>Symbiodinium</taxon>
    </lineage>
</organism>
<comment type="caution">
    <text evidence="3">The sequence shown here is derived from an EMBL/GenBank/DDBJ whole genome shotgun (WGS) entry which is preliminary data.</text>
</comment>
<proteinExistence type="predicted"/>
<dbReference type="SUPFAM" id="SSF54695">
    <property type="entry name" value="POZ domain"/>
    <property type="match status" value="1"/>
</dbReference>
<protein>
    <submittedName>
        <fullName evidence="3">BTB/POZ domain-containing protein KCTD6</fullName>
    </submittedName>
</protein>
<dbReference type="Gene3D" id="3.30.710.10">
    <property type="entry name" value="Potassium Channel Kv1.1, Chain A"/>
    <property type="match status" value="1"/>
</dbReference>
<gene>
    <name evidence="3" type="primary">kctd6</name>
    <name evidence="3" type="ORF">AK812_SmicGene1737</name>
</gene>
<feature type="domain" description="Potassium channel tetramerisation-type BTB" evidence="2">
    <location>
        <begin position="14"/>
        <end position="102"/>
    </location>
</feature>
<dbReference type="EMBL" id="LSRX01000019">
    <property type="protein sequence ID" value="OLQ14113.1"/>
    <property type="molecule type" value="Genomic_DNA"/>
</dbReference>
<feature type="compositionally biased region" description="Polar residues" evidence="1">
    <location>
        <begin position="132"/>
        <end position="144"/>
    </location>
</feature>
<feature type="region of interest" description="Disordered" evidence="1">
    <location>
        <begin position="409"/>
        <end position="429"/>
    </location>
</feature>